<accession>A0ACD1AH64</accession>
<name>A0ACD1AH64_9FIRM</name>
<evidence type="ECO:0000313" key="2">
    <source>
        <dbReference type="Proteomes" id="UP000594014"/>
    </source>
</evidence>
<keyword evidence="2" id="KW-1185">Reference proteome</keyword>
<evidence type="ECO:0000313" key="1">
    <source>
        <dbReference type="EMBL" id="QOX65676.1"/>
    </source>
</evidence>
<organism evidence="1 2">
    <name type="scientific">Anoxybacterium hadale</name>
    <dbReference type="NCBI Taxonomy" id="3408580"/>
    <lineage>
        <taxon>Bacteria</taxon>
        <taxon>Bacillati</taxon>
        <taxon>Bacillota</taxon>
        <taxon>Clostridia</taxon>
        <taxon>Peptostreptococcales</taxon>
        <taxon>Anaerovoracaceae</taxon>
        <taxon>Anoxybacterium</taxon>
    </lineage>
</organism>
<sequence>MNQESFGRYISSIYRHLLILISHELREYGIGSGQYIFFGEIARNEGISQKDLSKLIQIDKATTVKAIKKLEEEGYIYRVQDSADKRYNFLFLTEKGKDFLPVFKERMSNITTILSKGMTEEQRSNTIETLAFMLKNTIDAVDELKSNA</sequence>
<dbReference type="EMBL" id="CP042469">
    <property type="protein sequence ID" value="QOX65676.1"/>
    <property type="molecule type" value="Genomic_DNA"/>
</dbReference>
<gene>
    <name evidence="1" type="ORF">FRZ06_21145</name>
</gene>
<proteinExistence type="predicted"/>
<dbReference type="Proteomes" id="UP000594014">
    <property type="component" value="Chromosome"/>
</dbReference>
<reference evidence="1" key="1">
    <citation type="submission" date="2019-08" db="EMBL/GenBank/DDBJ databases">
        <title>Genome sequence of Clostridiales bacterium MT110.</title>
        <authorList>
            <person name="Cao J."/>
        </authorList>
    </citation>
    <scope>NUCLEOTIDE SEQUENCE</scope>
    <source>
        <strain evidence="1">MT110</strain>
    </source>
</reference>
<protein>
    <submittedName>
        <fullName evidence="1">MarR family transcriptional regulator</fullName>
    </submittedName>
</protein>